<keyword evidence="2 4" id="KW-0808">Transferase</keyword>
<dbReference type="Gene3D" id="3.40.50.2000">
    <property type="entry name" value="Glycogen Phosphorylase B"/>
    <property type="match status" value="2"/>
</dbReference>
<evidence type="ECO:0000259" key="3">
    <source>
        <dbReference type="Pfam" id="PF00534"/>
    </source>
</evidence>
<keyword evidence="5" id="KW-1185">Reference proteome</keyword>
<reference evidence="4 5" key="1">
    <citation type="submission" date="2016-11" db="EMBL/GenBank/DDBJ databases">
        <title>Gramella sp. LPB0144 isolated from marine environment.</title>
        <authorList>
            <person name="Kim E."/>
            <person name="Yi H."/>
        </authorList>
    </citation>
    <scope>NUCLEOTIDE SEQUENCE [LARGE SCALE GENOMIC DNA]</scope>
    <source>
        <strain evidence="4 5">LPB0144</strain>
    </source>
</reference>
<dbReference type="Pfam" id="PF00534">
    <property type="entry name" value="Glycos_transf_1"/>
    <property type="match status" value="1"/>
</dbReference>
<dbReference type="GO" id="GO:0016757">
    <property type="term" value="F:glycosyltransferase activity"/>
    <property type="evidence" value="ECO:0007669"/>
    <property type="project" value="UniProtKB-KW"/>
</dbReference>
<dbReference type="KEGG" id="grl:LPB144_06610"/>
<dbReference type="InterPro" id="IPR001296">
    <property type="entry name" value="Glyco_trans_1"/>
</dbReference>
<protein>
    <submittedName>
        <fullName evidence="4">Glycosyl transferase family 1</fullName>
    </submittedName>
</protein>
<dbReference type="AlphaFoldDB" id="A0A1L3J4R1"/>
<gene>
    <name evidence="4" type="ORF">LPB144_06610</name>
</gene>
<name>A0A1L3J4R1_9FLAO</name>
<dbReference type="STRING" id="1913577.LPB144_06610"/>
<evidence type="ECO:0000313" key="4">
    <source>
        <dbReference type="EMBL" id="APG60106.1"/>
    </source>
</evidence>
<accession>A0A1L3J4R1</accession>
<keyword evidence="1" id="KW-0328">Glycosyltransferase</keyword>
<dbReference type="Proteomes" id="UP000182510">
    <property type="component" value="Chromosome"/>
</dbReference>
<evidence type="ECO:0000313" key="5">
    <source>
        <dbReference type="Proteomes" id="UP000182510"/>
    </source>
</evidence>
<evidence type="ECO:0000256" key="2">
    <source>
        <dbReference type="ARBA" id="ARBA00022679"/>
    </source>
</evidence>
<dbReference type="PANTHER" id="PTHR12526">
    <property type="entry name" value="GLYCOSYLTRANSFERASE"/>
    <property type="match status" value="1"/>
</dbReference>
<sequence>MRILMVSMFSIHFFRWAEQLRDTGHQVYWIDVFDSNTSVKSIDFIEQTVGWRNRWDYPGRYLLKSKVPALYNVINKINQRDLNSILEEKIKEIQPDIVHSFVLQSATFSILKTMKIFPEIKWVYSAWGNDLFYRKNFENDLNNIKTTLPEIDYMFADCSRDYLLAKDLGFNGKYLGTYPTGGGYNLAEYDKFNSDFEDRHGIIIKGYQGKLGRCNKVLEGLTMIKTELKDYKISVYGANKEVYEFAKKNGLLEWSNFIIKYNLSQAEVLKLMGDAKISIGNSISDGLPNTLLEAIIMNSFPIQSNPGGASSELIAHEENGLLIADPENPIEIGELLLKAINDPVFMKRAIIHNSEYIKPYLERNNIKIQVQKQYRIIEKQLIN</sequence>
<proteinExistence type="predicted"/>
<dbReference type="PANTHER" id="PTHR12526:SF629">
    <property type="entry name" value="TEICHURONIC ACID BIOSYNTHESIS GLYCOSYLTRANSFERASE TUAH-RELATED"/>
    <property type="match status" value="1"/>
</dbReference>
<dbReference type="EMBL" id="CP018153">
    <property type="protein sequence ID" value="APG60106.1"/>
    <property type="molecule type" value="Genomic_DNA"/>
</dbReference>
<dbReference type="OrthoDB" id="1411429at2"/>
<feature type="domain" description="Glycosyl transferase family 1" evidence="3">
    <location>
        <begin position="216"/>
        <end position="348"/>
    </location>
</feature>
<organism evidence="4 5">
    <name type="scientific">Christiangramia salexigens</name>
    <dbReference type="NCBI Taxonomy" id="1913577"/>
    <lineage>
        <taxon>Bacteria</taxon>
        <taxon>Pseudomonadati</taxon>
        <taxon>Bacteroidota</taxon>
        <taxon>Flavobacteriia</taxon>
        <taxon>Flavobacteriales</taxon>
        <taxon>Flavobacteriaceae</taxon>
        <taxon>Christiangramia</taxon>
    </lineage>
</organism>
<dbReference type="SUPFAM" id="SSF53756">
    <property type="entry name" value="UDP-Glycosyltransferase/glycogen phosphorylase"/>
    <property type="match status" value="1"/>
</dbReference>
<dbReference type="RefSeq" id="WP_072552754.1">
    <property type="nucleotide sequence ID" value="NZ_CP018153.1"/>
</dbReference>
<evidence type="ECO:0000256" key="1">
    <source>
        <dbReference type="ARBA" id="ARBA00022676"/>
    </source>
</evidence>